<dbReference type="RefSeq" id="WP_165106658.1">
    <property type="nucleotide sequence ID" value="NZ_JAAKYA010000041.1"/>
</dbReference>
<comment type="caution">
    <text evidence="1">The sequence shown here is derived from an EMBL/GenBank/DDBJ whole genome shotgun (WGS) entry which is preliminary data.</text>
</comment>
<dbReference type="EMBL" id="JAAKYA010000041">
    <property type="protein sequence ID" value="NGO38923.1"/>
    <property type="molecule type" value="Genomic_DNA"/>
</dbReference>
<gene>
    <name evidence="1" type="ORF">G4L39_05870</name>
</gene>
<protein>
    <submittedName>
        <fullName evidence="1">Uncharacterized protein</fullName>
    </submittedName>
</protein>
<dbReference type="Proteomes" id="UP000477311">
    <property type="component" value="Unassembled WGS sequence"/>
</dbReference>
<accession>A0A6M1RMK8</accession>
<dbReference type="AlphaFoldDB" id="A0A6M1RMK8"/>
<evidence type="ECO:0000313" key="1">
    <source>
        <dbReference type="EMBL" id="NGO38923.1"/>
    </source>
</evidence>
<proteinExistence type="predicted"/>
<evidence type="ECO:0000313" key="2">
    <source>
        <dbReference type="Proteomes" id="UP000477311"/>
    </source>
</evidence>
<sequence length="317" mass="36046">MTTNSMCGAGWGRFCLFGRVLLMCVMVLSAVGCGSEGGIGSSSGAGGGGERVWEKVIYECIAKVEKTEAVFYRRGERVTGKEIARQMRDYLRFIQRKRTIPEPFGRNAGITLAVITTHEGIARDGLTGPPEPFEIEVNGHRMKVYDWLKQELGLGTLPGEEEGHEVLLPLYEAVVTPELLKRWEEYLDRCIEATARAEGATFHWGDFVFSAKEAAGLFASNKVEALRWLKAPNIKHPEERDRYRVDILLLQLTSLPLPRPESYRDQVEYTREVNRWFRAWKKFVEENGRQEDMIDWLLRKAGEPPPMPTLRKKGKRG</sequence>
<keyword evidence="2" id="KW-1185">Reference proteome</keyword>
<reference evidence="1 2" key="1">
    <citation type="submission" date="2020-02" db="EMBL/GenBank/DDBJ databases">
        <title>Draft genome sequence of Limisphaera ngatamarikiensis NGM72.4T, a thermophilic Verrucomicrobia grouped in subdivision 3.</title>
        <authorList>
            <person name="Carere C.R."/>
            <person name="Steen J."/>
            <person name="Hugenholtz P."/>
            <person name="Stott M.B."/>
        </authorList>
    </citation>
    <scope>NUCLEOTIDE SEQUENCE [LARGE SCALE GENOMIC DNA]</scope>
    <source>
        <strain evidence="1 2">NGM72.4</strain>
    </source>
</reference>
<organism evidence="1 2">
    <name type="scientific">Limisphaera ngatamarikiensis</name>
    <dbReference type="NCBI Taxonomy" id="1324935"/>
    <lineage>
        <taxon>Bacteria</taxon>
        <taxon>Pseudomonadati</taxon>
        <taxon>Verrucomicrobiota</taxon>
        <taxon>Verrucomicrobiia</taxon>
        <taxon>Limisphaerales</taxon>
        <taxon>Limisphaeraceae</taxon>
        <taxon>Limisphaera</taxon>
    </lineage>
</organism>
<name>A0A6M1RMK8_9BACT</name>